<dbReference type="Gene3D" id="1.20.120.530">
    <property type="entry name" value="GntR ligand-binding domain-like"/>
    <property type="match status" value="1"/>
</dbReference>
<name>A0A1X7NG91_9HYPH</name>
<keyword evidence="6" id="KW-1185">Reference proteome</keyword>
<dbReference type="GO" id="GO:0003700">
    <property type="term" value="F:DNA-binding transcription factor activity"/>
    <property type="evidence" value="ECO:0007669"/>
    <property type="project" value="InterPro"/>
</dbReference>
<evidence type="ECO:0000313" key="6">
    <source>
        <dbReference type="Proteomes" id="UP000193083"/>
    </source>
</evidence>
<evidence type="ECO:0000256" key="1">
    <source>
        <dbReference type="ARBA" id="ARBA00023015"/>
    </source>
</evidence>
<dbReference type="CDD" id="cd07377">
    <property type="entry name" value="WHTH_GntR"/>
    <property type="match status" value="1"/>
</dbReference>
<dbReference type="InterPro" id="IPR036388">
    <property type="entry name" value="WH-like_DNA-bd_sf"/>
</dbReference>
<dbReference type="PANTHER" id="PTHR43537">
    <property type="entry name" value="TRANSCRIPTIONAL REGULATOR, GNTR FAMILY"/>
    <property type="match status" value="1"/>
</dbReference>
<evidence type="ECO:0000256" key="2">
    <source>
        <dbReference type="ARBA" id="ARBA00023125"/>
    </source>
</evidence>
<organism evidence="5 6">
    <name type="scientific">Mesorhizobium australicum</name>
    <dbReference type="NCBI Taxonomy" id="536018"/>
    <lineage>
        <taxon>Bacteria</taxon>
        <taxon>Pseudomonadati</taxon>
        <taxon>Pseudomonadota</taxon>
        <taxon>Alphaproteobacteria</taxon>
        <taxon>Hyphomicrobiales</taxon>
        <taxon>Phyllobacteriaceae</taxon>
        <taxon>Mesorhizobium</taxon>
    </lineage>
</organism>
<evidence type="ECO:0000259" key="4">
    <source>
        <dbReference type="PROSITE" id="PS50949"/>
    </source>
</evidence>
<dbReference type="Gene3D" id="1.10.10.10">
    <property type="entry name" value="Winged helix-like DNA-binding domain superfamily/Winged helix DNA-binding domain"/>
    <property type="match status" value="1"/>
</dbReference>
<proteinExistence type="predicted"/>
<accession>A0A1X7NG91</accession>
<evidence type="ECO:0000256" key="3">
    <source>
        <dbReference type="ARBA" id="ARBA00023163"/>
    </source>
</evidence>
<protein>
    <submittedName>
        <fullName evidence="5">Transcriptional regulator, GntR family</fullName>
    </submittedName>
</protein>
<dbReference type="OrthoDB" id="9805385at2"/>
<dbReference type="SUPFAM" id="SSF46785">
    <property type="entry name" value="Winged helix' DNA-binding domain"/>
    <property type="match status" value="1"/>
</dbReference>
<dbReference type="PRINTS" id="PR00035">
    <property type="entry name" value="HTHGNTR"/>
</dbReference>
<keyword evidence="2" id="KW-0238">DNA-binding</keyword>
<keyword evidence="3" id="KW-0804">Transcription</keyword>
<sequence>MSNPLLSSVAATPPVARRHPSLVEQVTDGIGGQIRSGSLMPGAMLPSVQALSDMWGVSRTVTREALARLSAEGLVTSRQGLGVFVCDALPSETFSIASGPELDDLKRILELRLGVEIEAAGFAALRRSDTDIAVLREALEAMVRLDRAGDIDAGIEADINFHRAICAATGNGHFADLFVFLSQFFRKNISLSRRNSAGRAGGSTDAAREHRAIFDAILVRDASAARKAARIHVLNTGARLGIDIEAVATDAVAADRIS</sequence>
<dbReference type="EMBL" id="FXBL01000004">
    <property type="protein sequence ID" value="SMH36720.1"/>
    <property type="molecule type" value="Genomic_DNA"/>
</dbReference>
<feature type="domain" description="HTH gntR-type" evidence="4">
    <location>
        <begin position="20"/>
        <end position="88"/>
    </location>
</feature>
<dbReference type="SUPFAM" id="SSF48008">
    <property type="entry name" value="GntR ligand-binding domain-like"/>
    <property type="match status" value="1"/>
</dbReference>
<gene>
    <name evidence="5" type="ORF">SAMN02982922_1816</name>
</gene>
<dbReference type="InterPro" id="IPR011711">
    <property type="entry name" value="GntR_C"/>
</dbReference>
<dbReference type="AlphaFoldDB" id="A0A1X7NG91"/>
<reference evidence="5 6" key="1">
    <citation type="submission" date="2017-04" db="EMBL/GenBank/DDBJ databases">
        <authorList>
            <person name="Afonso C.L."/>
            <person name="Miller P.J."/>
            <person name="Scott M.A."/>
            <person name="Spackman E."/>
            <person name="Goraichik I."/>
            <person name="Dimitrov K.M."/>
            <person name="Suarez D.L."/>
            <person name="Swayne D.E."/>
        </authorList>
    </citation>
    <scope>NUCLEOTIDE SEQUENCE [LARGE SCALE GENOMIC DNA]</scope>
    <source>
        <strain evidence="5 6">B5P</strain>
    </source>
</reference>
<dbReference type="SMART" id="SM00345">
    <property type="entry name" value="HTH_GNTR"/>
    <property type="match status" value="1"/>
</dbReference>
<dbReference type="SMART" id="SM00895">
    <property type="entry name" value="FCD"/>
    <property type="match status" value="1"/>
</dbReference>
<dbReference type="PANTHER" id="PTHR43537:SF44">
    <property type="entry name" value="GNTR FAMILY REGULATORY PROTEIN"/>
    <property type="match status" value="1"/>
</dbReference>
<dbReference type="GO" id="GO:0003677">
    <property type="term" value="F:DNA binding"/>
    <property type="evidence" value="ECO:0007669"/>
    <property type="project" value="UniProtKB-KW"/>
</dbReference>
<keyword evidence="1" id="KW-0805">Transcription regulation</keyword>
<dbReference type="PROSITE" id="PS50949">
    <property type="entry name" value="HTH_GNTR"/>
    <property type="match status" value="1"/>
</dbReference>
<dbReference type="InterPro" id="IPR008920">
    <property type="entry name" value="TF_FadR/GntR_C"/>
</dbReference>
<evidence type="ECO:0000313" key="5">
    <source>
        <dbReference type="EMBL" id="SMH36720.1"/>
    </source>
</evidence>
<dbReference type="Pfam" id="PF00392">
    <property type="entry name" value="GntR"/>
    <property type="match status" value="1"/>
</dbReference>
<dbReference type="Proteomes" id="UP000193083">
    <property type="component" value="Unassembled WGS sequence"/>
</dbReference>
<dbReference type="InterPro" id="IPR000524">
    <property type="entry name" value="Tscrpt_reg_HTH_GntR"/>
</dbReference>
<dbReference type="Pfam" id="PF07729">
    <property type="entry name" value="FCD"/>
    <property type="match status" value="1"/>
</dbReference>
<dbReference type="InterPro" id="IPR036390">
    <property type="entry name" value="WH_DNA-bd_sf"/>
</dbReference>